<evidence type="ECO:0000313" key="1">
    <source>
        <dbReference type="EMBL" id="CDS90458.1"/>
    </source>
</evidence>
<gene>
    <name evidence="1" type="ORF">BN1097_790117</name>
</gene>
<dbReference type="EMBL" id="LK932419">
    <property type="protein sequence ID" value="CDS90458.1"/>
    <property type="molecule type" value="Genomic_DNA"/>
</dbReference>
<organism evidence="1">
    <name type="scientific">Clostridioides difficile</name>
    <name type="common">Peptoclostridium difficile</name>
    <dbReference type="NCBI Taxonomy" id="1496"/>
    <lineage>
        <taxon>Bacteria</taxon>
        <taxon>Bacillati</taxon>
        <taxon>Bacillota</taxon>
        <taxon>Clostridia</taxon>
        <taxon>Peptostreptococcales</taxon>
        <taxon>Peptostreptococcaceae</taxon>
        <taxon>Clostridioides</taxon>
    </lineage>
</organism>
<reference evidence="1" key="1">
    <citation type="submission" date="2014-07" db="EMBL/GenBank/DDBJ databases">
        <authorList>
            <person name="Monot Marc"/>
        </authorList>
    </citation>
    <scope>NUCLEOTIDE SEQUENCE</scope>
    <source>
        <strain evidence="1">7032994</strain>
    </source>
</reference>
<sequence length="38" mass="4706">MKFDIYFDIINILVDNVHKCYQLIRNYSQLVDTFVYNF</sequence>
<protein>
    <submittedName>
        <fullName evidence="1">Uncharacterized protein</fullName>
    </submittedName>
</protein>
<accession>A0A069AID6</accession>
<name>A0A069AID6_CLODI</name>
<dbReference type="AlphaFoldDB" id="A0A069AID6"/>
<proteinExistence type="predicted"/>